<protein>
    <submittedName>
        <fullName evidence="2">Uncharacterized protein</fullName>
    </submittedName>
</protein>
<dbReference type="EMBL" id="CAXAMM010013392">
    <property type="protein sequence ID" value="CAK9031274.1"/>
    <property type="molecule type" value="Genomic_DNA"/>
</dbReference>
<evidence type="ECO:0000313" key="2">
    <source>
        <dbReference type="EMBL" id="CAK9031339.1"/>
    </source>
</evidence>
<dbReference type="Proteomes" id="UP001642464">
    <property type="component" value="Unassembled WGS sequence"/>
</dbReference>
<accession>A0ABP0KY78</accession>
<evidence type="ECO:0000313" key="1">
    <source>
        <dbReference type="EMBL" id="CAK9031274.1"/>
    </source>
</evidence>
<sequence>MVIVLFAVIGMISASQLLKNVIYMIANKVYRIFHPADEPGFDYVDEPRLEASRGEIVNAARHGEPEYDMTPISDEMDVDEEGYVLTHILQEKRGEEYLTLTLKKDCMSTTDAEACQWHRFLNSHFNLIVETHVDVREMRRPP</sequence>
<name>A0ABP0KY78_9DINO</name>
<keyword evidence="3" id="KW-1185">Reference proteome</keyword>
<comment type="caution">
    <text evidence="2">The sequence shown here is derived from an EMBL/GenBank/DDBJ whole genome shotgun (WGS) entry which is preliminary data.</text>
</comment>
<gene>
    <name evidence="1" type="ORF">SCF082_LOCUS19573</name>
    <name evidence="2" type="ORF">SCF082_LOCUS19600</name>
</gene>
<organism evidence="2 3">
    <name type="scientific">Durusdinium trenchii</name>
    <dbReference type="NCBI Taxonomy" id="1381693"/>
    <lineage>
        <taxon>Eukaryota</taxon>
        <taxon>Sar</taxon>
        <taxon>Alveolata</taxon>
        <taxon>Dinophyceae</taxon>
        <taxon>Suessiales</taxon>
        <taxon>Symbiodiniaceae</taxon>
        <taxon>Durusdinium</taxon>
    </lineage>
</organism>
<dbReference type="EMBL" id="CAXAMM010013425">
    <property type="protein sequence ID" value="CAK9031339.1"/>
    <property type="molecule type" value="Genomic_DNA"/>
</dbReference>
<proteinExistence type="predicted"/>
<reference evidence="2 3" key="1">
    <citation type="submission" date="2024-02" db="EMBL/GenBank/DDBJ databases">
        <authorList>
            <person name="Chen Y."/>
            <person name="Shah S."/>
            <person name="Dougan E. K."/>
            <person name="Thang M."/>
            <person name="Chan C."/>
        </authorList>
    </citation>
    <scope>NUCLEOTIDE SEQUENCE [LARGE SCALE GENOMIC DNA]</scope>
</reference>
<evidence type="ECO:0000313" key="3">
    <source>
        <dbReference type="Proteomes" id="UP001642464"/>
    </source>
</evidence>